<proteinExistence type="predicted"/>
<dbReference type="RefSeq" id="YP_010082133.1">
    <property type="nucleotide sequence ID" value="NC_055027.1"/>
</dbReference>
<name>A0A4Y5N1B5_9CAUD</name>
<evidence type="ECO:0000313" key="1">
    <source>
        <dbReference type="EMBL" id="QCW07641.1"/>
    </source>
</evidence>
<evidence type="ECO:0000313" key="2">
    <source>
        <dbReference type="Proteomes" id="UP000306022"/>
    </source>
</evidence>
<keyword evidence="2" id="KW-1185">Reference proteome</keyword>
<organism evidence="1 2">
    <name type="scientific">Lactococcus phage CHPC971</name>
    <dbReference type="NCBI Taxonomy" id="2575255"/>
    <lineage>
        <taxon>Viruses</taxon>
        <taxon>Duplodnaviria</taxon>
        <taxon>Heunggongvirae</taxon>
        <taxon>Uroviricota</taxon>
        <taxon>Caudoviricetes</taxon>
        <taxon>Fremauxvirus</taxon>
        <taxon>Fremauxvirus CHPC971</taxon>
    </lineage>
</organism>
<dbReference type="EMBL" id="MK779875">
    <property type="protein sequence ID" value="QCW07641.1"/>
    <property type="molecule type" value="Genomic_DNA"/>
</dbReference>
<reference evidence="1 2" key="1">
    <citation type="submission" date="2019-04" db="EMBL/GenBank/DDBJ databases">
        <authorList>
            <person name="de Jong A."/>
        </authorList>
    </citation>
    <scope>NUCLEOTIDE SEQUENCE [LARGE SCALE GENOMIC DNA]</scope>
</reference>
<dbReference type="Proteomes" id="UP000306022">
    <property type="component" value="Segment"/>
</dbReference>
<accession>A0A4Y5N1B5</accession>
<protein>
    <submittedName>
        <fullName evidence="1">Uncharacterized protein</fullName>
    </submittedName>
</protein>
<dbReference type="GeneID" id="65071133"/>
<dbReference type="KEGG" id="vg:65071133"/>
<sequence length="62" mass="6930">MEKISVHVKGCHNLLVGDENSTPIPSELATKLQIDFDGDFIAVANLRDSDILEYLEKQNETN</sequence>